<keyword evidence="9" id="KW-0472">Membrane</keyword>
<evidence type="ECO:0000256" key="11">
    <source>
        <dbReference type="ARBA" id="ARBA00038187"/>
    </source>
</evidence>
<dbReference type="InterPro" id="IPR044880">
    <property type="entry name" value="NCX_ion-bd_dom_sf"/>
</dbReference>
<comment type="subcellular location">
    <subcellularLocation>
        <location evidence="1">Membrane</location>
        <topology evidence="1">Multi-pass membrane protein</topology>
    </subcellularLocation>
</comment>
<proteinExistence type="inferred from homology"/>
<keyword evidence="6" id="KW-0630">Potassium</keyword>
<dbReference type="GO" id="GO:0008324">
    <property type="term" value="F:monoatomic cation transmembrane transporter activity"/>
    <property type="evidence" value="ECO:0007669"/>
    <property type="project" value="TreeGrafter"/>
</dbReference>
<dbReference type="Pfam" id="PF01699">
    <property type="entry name" value="Na_Ca_ex"/>
    <property type="match status" value="2"/>
</dbReference>
<keyword evidence="2" id="KW-0813">Transport</keyword>
<name>A0A6A5P5T9_LUPAL</name>
<dbReference type="InterPro" id="IPR004837">
    <property type="entry name" value="NaCa_Exmemb"/>
</dbReference>
<keyword evidence="4" id="KW-0633">Potassium transport</keyword>
<evidence type="ECO:0000256" key="1">
    <source>
        <dbReference type="ARBA" id="ARBA00004141"/>
    </source>
</evidence>
<keyword evidence="7" id="KW-1133">Transmembrane helix</keyword>
<gene>
    <name evidence="13" type="ORF">Lalb_Chr11g0074251</name>
</gene>
<reference evidence="14" key="1">
    <citation type="journal article" date="2020" name="Nat. Commun.">
        <title>Genome sequence of the cluster root forming white lupin.</title>
        <authorList>
            <person name="Hufnagel B."/>
            <person name="Marques A."/>
            <person name="Soriano A."/>
            <person name="Marques L."/>
            <person name="Divol F."/>
            <person name="Doumas P."/>
            <person name="Sallet E."/>
            <person name="Mancinotti D."/>
            <person name="Carrere S."/>
            <person name="Marande W."/>
            <person name="Arribat S."/>
            <person name="Keller J."/>
            <person name="Huneau C."/>
            <person name="Blein T."/>
            <person name="Aime D."/>
            <person name="Laguerre M."/>
            <person name="Taylor J."/>
            <person name="Schubert V."/>
            <person name="Nelson M."/>
            <person name="Geu-Flores F."/>
            <person name="Crespi M."/>
            <person name="Gallardo-Guerrero K."/>
            <person name="Delaux P.-M."/>
            <person name="Salse J."/>
            <person name="Berges H."/>
            <person name="Guyot R."/>
            <person name="Gouzy J."/>
            <person name="Peret B."/>
        </authorList>
    </citation>
    <scope>NUCLEOTIDE SEQUENCE [LARGE SCALE GENOMIC DNA]</scope>
    <source>
        <strain evidence="14">cv. Amiga</strain>
    </source>
</reference>
<dbReference type="PANTHER" id="PTHR12266">
    <property type="entry name" value="NA+/CA2+ K+ INDEPENDENT EXCHANGER"/>
    <property type="match status" value="1"/>
</dbReference>
<dbReference type="GO" id="GO:0006813">
    <property type="term" value="P:potassium ion transport"/>
    <property type="evidence" value="ECO:0007669"/>
    <property type="project" value="UniProtKB-KW"/>
</dbReference>
<keyword evidence="14" id="KW-1185">Reference proteome</keyword>
<dbReference type="OrthoDB" id="407410at2759"/>
<feature type="domain" description="Sodium/calcium exchanger membrane region" evidence="12">
    <location>
        <begin position="470"/>
        <end position="622"/>
    </location>
</feature>
<evidence type="ECO:0000256" key="10">
    <source>
        <dbReference type="ARBA" id="ARBA00023201"/>
    </source>
</evidence>
<evidence type="ECO:0000256" key="8">
    <source>
        <dbReference type="ARBA" id="ARBA00023053"/>
    </source>
</evidence>
<keyword evidence="5" id="KW-0812">Transmembrane</keyword>
<dbReference type="GO" id="GO:0006814">
    <property type="term" value="P:sodium ion transport"/>
    <property type="evidence" value="ECO:0007669"/>
    <property type="project" value="UniProtKB-KW"/>
</dbReference>
<sequence length="634" mass="70351">MTESKAFSNENRSKFHLVFNIIYGLVLLFLFYTNNRKWNDGSHFHMTHHRKMTQLNTNYTVHVSSSSLSNNNVTIISDIKTCNDLFANESYSNKCHFLKENPGCISGGFFNYITFLYCDCKNFTFLGYAVLFLWLSALFYLLGNTAADYFCCSLEKLSCLLNLPPTVAGVTLLPLGNGAPDVFSSIAAFMGKGNSGEVGLNSVLGGAVFVACVVVGVVSLSVSDRGVKIDKKCFIRDICFFLFTILSLGVILIGGKVVVVGAVAFILIYVVYAFSVTAIEVSKKHAPKLELSITPLLPENGSLFSPLIEEGVDDDDEPMLVEKVPHIQSKVSQWIWTPNVAIYANHNVKYGPEGRKFVWGWIDEELTEEECSYYSFFKHFSFLEVPLTLPRRLTIPIVEEERWSKGYAVASASLSPVLLAFVWNTRDNVASLGGTIVYFASVVIGCVLGILAYVYTRPDKPPQRFVFTWVFSGFLMSIVWFYIIANELVALLLAFGIIFGINPSILGVTILAWGNSMGDLVSNVAMAMNSEDGVQIAMSGCYAGPMFNTLFGLGISLLIGSWSKRPEPFIVPKDDTLFYTMGFLVLALIWSLVMLPRNNMCLNKTMGIGLILLYLVFLFFRITTSMDVVSLTDD</sequence>
<evidence type="ECO:0000256" key="9">
    <source>
        <dbReference type="ARBA" id="ARBA00023136"/>
    </source>
</evidence>
<organism evidence="13 14">
    <name type="scientific">Lupinus albus</name>
    <name type="common">White lupine</name>
    <name type="synonym">Lupinus termis</name>
    <dbReference type="NCBI Taxonomy" id="3870"/>
    <lineage>
        <taxon>Eukaryota</taxon>
        <taxon>Viridiplantae</taxon>
        <taxon>Streptophyta</taxon>
        <taxon>Embryophyta</taxon>
        <taxon>Tracheophyta</taxon>
        <taxon>Spermatophyta</taxon>
        <taxon>Magnoliopsida</taxon>
        <taxon>eudicotyledons</taxon>
        <taxon>Gunneridae</taxon>
        <taxon>Pentapetalae</taxon>
        <taxon>rosids</taxon>
        <taxon>fabids</taxon>
        <taxon>Fabales</taxon>
        <taxon>Fabaceae</taxon>
        <taxon>Papilionoideae</taxon>
        <taxon>50 kb inversion clade</taxon>
        <taxon>genistoids sensu lato</taxon>
        <taxon>core genistoids</taxon>
        <taxon>Genisteae</taxon>
        <taxon>Lupinus</taxon>
    </lineage>
</organism>
<evidence type="ECO:0000256" key="4">
    <source>
        <dbReference type="ARBA" id="ARBA00022538"/>
    </source>
</evidence>
<keyword evidence="8" id="KW-0915">Sodium</keyword>
<feature type="domain" description="Sodium/calcium exchanger membrane region" evidence="12">
    <location>
        <begin position="133"/>
        <end position="276"/>
    </location>
</feature>
<evidence type="ECO:0000256" key="2">
    <source>
        <dbReference type="ARBA" id="ARBA00022448"/>
    </source>
</evidence>
<evidence type="ECO:0000256" key="5">
    <source>
        <dbReference type="ARBA" id="ARBA00022692"/>
    </source>
</evidence>
<dbReference type="Gene3D" id="1.20.1420.30">
    <property type="entry name" value="NCX, central ion-binding region"/>
    <property type="match status" value="2"/>
</dbReference>
<comment type="similarity">
    <text evidence="11">Belongs to the Ca(2+):cation antiporter (CaCA) (TC 2.A.19) family. Cation/calcium exchanger (CCX) subfamily.</text>
</comment>
<dbReference type="InterPro" id="IPR051359">
    <property type="entry name" value="CaCA_antiporter"/>
</dbReference>
<protein>
    <submittedName>
        <fullName evidence="13">Putative sodium/calcium exchanger membrane region</fullName>
    </submittedName>
</protein>
<evidence type="ECO:0000256" key="6">
    <source>
        <dbReference type="ARBA" id="ARBA00022958"/>
    </source>
</evidence>
<dbReference type="Proteomes" id="UP000447434">
    <property type="component" value="Chromosome 11"/>
</dbReference>
<evidence type="ECO:0000313" key="13">
    <source>
        <dbReference type="EMBL" id="KAE9604670.1"/>
    </source>
</evidence>
<comment type="caution">
    <text evidence="13">The sequence shown here is derived from an EMBL/GenBank/DDBJ whole genome shotgun (WGS) entry which is preliminary data.</text>
</comment>
<dbReference type="GO" id="GO:0016020">
    <property type="term" value="C:membrane"/>
    <property type="evidence" value="ECO:0007669"/>
    <property type="project" value="UniProtKB-SubCell"/>
</dbReference>
<keyword evidence="3" id="KW-0050">Antiport</keyword>
<evidence type="ECO:0000313" key="14">
    <source>
        <dbReference type="Proteomes" id="UP000447434"/>
    </source>
</evidence>
<dbReference type="PANTHER" id="PTHR12266:SF17">
    <property type="entry name" value="SODIUM_CALCIUM EXCHANGER MEMBRANE REGION DOMAIN-CONTAINING PROTEIN"/>
    <property type="match status" value="1"/>
</dbReference>
<dbReference type="AlphaFoldDB" id="A0A6A5P5T9"/>
<dbReference type="EMBL" id="WOCE01000011">
    <property type="protein sequence ID" value="KAE9604670.1"/>
    <property type="molecule type" value="Genomic_DNA"/>
</dbReference>
<evidence type="ECO:0000256" key="7">
    <source>
        <dbReference type="ARBA" id="ARBA00022989"/>
    </source>
</evidence>
<evidence type="ECO:0000256" key="3">
    <source>
        <dbReference type="ARBA" id="ARBA00022449"/>
    </source>
</evidence>
<keyword evidence="10" id="KW-0739">Sodium transport</keyword>
<accession>A0A6A5P5T9</accession>
<keyword evidence="10" id="KW-0406">Ion transport</keyword>
<dbReference type="GO" id="GO:0015297">
    <property type="term" value="F:antiporter activity"/>
    <property type="evidence" value="ECO:0007669"/>
    <property type="project" value="UniProtKB-KW"/>
</dbReference>
<evidence type="ECO:0000259" key="12">
    <source>
        <dbReference type="Pfam" id="PF01699"/>
    </source>
</evidence>